<keyword evidence="4" id="KW-0732">Signal</keyword>
<dbReference type="AlphaFoldDB" id="A0AAE1CT60"/>
<dbReference type="GO" id="GO:0005737">
    <property type="term" value="C:cytoplasm"/>
    <property type="evidence" value="ECO:0007669"/>
    <property type="project" value="TreeGrafter"/>
</dbReference>
<dbReference type="GO" id="GO:0004869">
    <property type="term" value="F:cysteine-type endopeptidase inhibitor activity"/>
    <property type="evidence" value="ECO:0007669"/>
    <property type="project" value="UniProtKB-KW"/>
</dbReference>
<evidence type="ECO:0000313" key="6">
    <source>
        <dbReference type="Proteomes" id="UP001283361"/>
    </source>
</evidence>
<protein>
    <recommendedName>
        <fullName evidence="7">Cystatin domain-containing protein</fullName>
    </recommendedName>
</protein>
<accession>A0AAE1CT60</accession>
<evidence type="ECO:0000313" key="5">
    <source>
        <dbReference type="EMBL" id="KAK3732994.1"/>
    </source>
</evidence>
<dbReference type="Gene3D" id="3.10.450.10">
    <property type="match status" value="1"/>
</dbReference>
<keyword evidence="6" id="KW-1185">Reference proteome</keyword>
<gene>
    <name evidence="5" type="ORF">RRG08_002600</name>
</gene>
<dbReference type="Proteomes" id="UP001283361">
    <property type="component" value="Unassembled WGS sequence"/>
</dbReference>
<proteinExistence type="inferred from homology"/>
<dbReference type="SUPFAM" id="SSF54403">
    <property type="entry name" value="Cystatin/monellin"/>
    <property type="match status" value="1"/>
</dbReference>
<dbReference type="GO" id="GO:0031982">
    <property type="term" value="C:vesicle"/>
    <property type="evidence" value="ECO:0007669"/>
    <property type="project" value="TreeGrafter"/>
</dbReference>
<dbReference type="PANTHER" id="PTHR46186:SF2">
    <property type="entry name" value="CYSTATIN"/>
    <property type="match status" value="1"/>
</dbReference>
<comment type="caution">
    <text evidence="5">The sequence shown here is derived from an EMBL/GenBank/DDBJ whole genome shotgun (WGS) entry which is preliminary data.</text>
</comment>
<evidence type="ECO:0000256" key="2">
    <source>
        <dbReference type="ARBA" id="ARBA00022690"/>
    </source>
</evidence>
<dbReference type="GO" id="GO:0005615">
    <property type="term" value="C:extracellular space"/>
    <property type="evidence" value="ECO:0007669"/>
    <property type="project" value="TreeGrafter"/>
</dbReference>
<feature type="signal peptide" evidence="4">
    <location>
        <begin position="1"/>
        <end position="19"/>
    </location>
</feature>
<dbReference type="EMBL" id="JAWDGP010006922">
    <property type="protein sequence ID" value="KAK3732994.1"/>
    <property type="molecule type" value="Genomic_DNA"/>
</dbReference>
<sequence length="230" mass="25342">MKSVALLSASLALLVTVNAQGLIGGQNIFTAKVTDPEVIFALDGINDFFASQDDTNNRTFVKIVQATSQVVRGVIYRYKIEVSGGPNGNEICDVAVWSQPWLDDPSLKEQIVGGITCQAKQLLGVAPNEEQEALYAFEKFLNRRLFNIYYVRVKNQPDLEEESSNGEERFNFSNIEMAYTNCMKSTASALADAAALNRECPVDDDTEVQFTCSATVVKKGDSYTVKSHQC</sequence>
<evidence type="ECO:0000256" key="1">
    <source>
        <dbReference type="ARBA" id="ARBA00009403"/>
    </source>
</evidence>
<evidence type="ECO:0008006" key="7">
    <source>
        <dbReference type="Google" id="ProtNLM"/>
    </source>
</evidence>
<dbReference type="InterPro" id="IPR046350">
    <property type="entry name" value="Cystatin_sf"/>
</dbReference>
<dbReference type="CDD" id="cd00042">
    <property type="entry name" value="CY"/>
    <property type="match status" value="1"/>
</dbReference>
<evidence type="ECO:0000256" key="3">
    <source>
        <dbReference type="ARBA" id="ARBA00022704"/>
    </source>
</evidence>
<dbReference type="InterPro" id="IPR000010">
    <property type="entry name" value="Cystatin_dom"/>
</dbReference>
<keyword evidence="2" id="KW-0646">Protease inhibitor</keyword>
<organism evidence="5 6">
    <name type="scientific">Elysia crispata</name>
    <name type="common">lettuce slug</name>
    <dbReference type="NCBI Taxonomy" id="231223"/>
    <lineage>
        <taxon>Eukaryota</taxon>
        <taxon>Metazoa</taxon>
        <taxon>Spiralia</taxon>
        <taxon>Lophotrochozoa</taxon>
        <taxon>Mollusca</taxon>
        <taxon>Gastropoda</taxon>
        <taxon>Heterobranchia</taxon>
        <taxon>Euthyneura</taxon>
        <taxon>Panpulmonata</taxon>
        <taxon>Sacoglossa</taxon>
        <taxon>Placobranchoidea</taxon>
        <taxon>Plakobranchidae</taxon>
        <taxon>Elysia</taxon>
    </lineage>
</organism>
<evidence type="ECO:0000256" key="4">
    <source>
        <dbReference type="SAM" id="SignalP"/>
    </source>
</evidence>
<comment type="similarity">
    <text evidence="1">Belongs to the cystatin family.</text>
</comment>
<reference evidence="5" key="1">
    <citation type="journal article" date="2023" name="G3 (Bethesda)">
        <title>A reference genome for the long-term kleptoplast-retaining sea slug Elysia crispata morphotype clarki.</title>
        <authorList>
            <person name="Eastman K.E."/>
            <person name="Pendleton A.L."/>
            <person name="Shaikh M.A."/>
            <person name="Suttiyut T."/>
            <person name="Ogas R."/>
            <person name="Tomko P."/>
            <person name="Gavelis G."/>
            <person name="Widhalm J.R."/>
            <person name="Wisecaver J.H."/>
        </authorList>
    </citation>
    <scope>NUCLEOTIDE SEQUENCE</scope>
    <source>
        <strain evidence="5">ECLA1</strain>
    </source>
</reference>
<keyword evidence="3" id="KW-0789">Thiol protease inhibitor</keyword>
<name>A0AAE1CT60_9GAST</name>
<dbReference type="PANTHER" id="PTHR46186">
    <property type="entry name" value="CYSTATIN"/>
    <property type="match status" value="1"/>
</dbReference>
<feature type="chain" id="PRO_5042225652" description="Cystatin domain-containing protein" evidence="4">
    <location>
        <begin position="20"/>
        <end position="230"/>
    </location>
</feature>